<dbReference type="InParanoid" id="A0A3N4KL55"/>
<gene>
    <name evidence="1" type="ORF">P167DRAFT_536990</name>
</gene>
<evidence type="ECO:0000313" key="2">
    <source>
        <dbReference type="Proteomes" id="UP000277580"/>
    </source>
</evidence>
<accession>A0A3N4KL55</accession>
<dbReference type="Proteomes" id="UP000277580">
    <property type="component" value="Unassembled WGS sequence"/>
</dbReference>
<proteinExistence type="predicted"/>
<reference evidence="1 2" key="1">
    <citation type="journal article" date="2018" name="Nat. Ecol. Evol.">
        <title>Pezizomycetes genomes reveal the molecular basis of ectomycorrhizal truffle lifestyle.</title>
        <authorList>
            <person name="Murat C."/>
            <person name="Payen T."/>
            <person name="Noel B."/>
            <person name="Kuo A."/>
            <person name="Morin E."/>
            <person name="Chen J."/>
            <person name="Kohler A."/>
            <person name="Krizsan K."/>
            <person name="Balestrini R."/>
            <person name="Da Silva C."/>
            <person name="Montanini B."/>
            <person name="Hainaut M."/>
            <person name="Levati E."/>
            <person name="Barry K.W."/>
            <person name="Belfiori B."/>
            <person name="Cichocki N."/>
            <person name="Clum A."/>
            <person name="Dockter R.B."/>
            <person name="Fauchery L."/>
            <person name="Guy J."/>
            <person name="Iotti M."/>
            <person name="Le Tacon F."/>
            <person name="Lindquist E.A."/>
            <person name="Lipzen A."/>
            <person name="Malagnac F."/>
            <person name="Mello A."/>
            <person name="Molinier V."/>
            <person name="Miyauchi S."/>
            <person name="Poulain J."/>
            <person name="Riccioni C."/>
            <person name="Rubini A."/>
            <person name="Sitrit Y."/>
            <person name="Splivallo R."/>
            <person name="Traeger S."/>
            <person name="Wang M."/>
            <person name="Zifcakova L."/>
            <person name="Wipf D."/>
            <person name="Zambonelli A."/>
            <person name="Paolocci F."/>
            <person name="Nowrousian M."/>
            <person name="Ottonello S."/>
            <person name="Baldrian P."/>
            <person name="Spatafora J.W."/>
            <person name="Henrissat B."/>
            <person name="Nagy L.G."/>
            <person name="Aury J.M."/>
            <person name="Wincker P."/>
            <person name="Grigoriev I.V."/>
            <person name="Bonfante P."/>
            <person name="Martin F.M."/>
        </authorList>
    </citation>
    <scope>NUCLEOTIDE SEQUENCE [LARGE SCALE GENOMIC DNA]</scope>
    <source>
        <strain evidence="1 2">CCBAS932</strain>
    </source>
</reference>
<sequence>MSYRKDNRTPGQIGGVDMVFPYRPDNVESSLIKKHPLQRIHSPSRSISAFVHVCNSSAEPLPVVFCFPTLHLFDETPSPGVAMRPTPLLPVHSYWCLQICKTLDIG</sequence>
<name>A0A3N4KL55_9PEZI</name>
<evidence type="ECO:0000313" key="1">
    <source>
        <dbReference type="EMBL" id="RPB11260.1"/>
    </source>
</evidence>
<protein>
    <submittedName>
        <fullName evidence="1">Uncharacterized protein</fullName>
    </submittedName>
</protein>
<dbReference type="AlphaFoldDB" id="A0A3N4KL55"/>
<dbReference type="EMBL" id="ML119137">
    <property type="protein sequence ID" value="RPB11260.1"/>
    <property type="molecule type" value="Genomic_DNA"/>
</dbReference>
<organism evidence="1 2">
    <name type="scientific">Morchella conica CCBAS932</name>
    <dbReference type="NCBI Taxonomy" id="1392247"/>
    <lineage>
        <taxon>Eukaryota</taxon>
        <taxon>Fungi</taxon>
        <taxon>Dikarya</taxon>
        <taxon>Ascomycota</taxon>
        <taxon>Pezizomycotina</taxon>
        <taxon>Pezizomycetes</taxon>
        <taxon>Pezizales</taxon>
        <taxon>Morchellaceae</taxon>
        <taxon>Morchella</taxon>
    </lineage>
</organism>
<keyword evidence="2" id="KW-1185">Reference proteome</keyword>